<keyword evidence="2" id="KW-1185">Reference proteome</keyword>
<sequence length="213" mass="24785">MAPWIRDLRDSSTQARRRLCFKMLRSCVDFEFSTLATSHHVYNMTPTKTMAVWARCQWMAFFIPHRVVGSEMVLVVGLKFEGSPRLEVVFLLTPQRPAFPPSTSPKVHTQLRQSSIPDLPAQLERIHIWNATSQHLDHSPTFFSHPTTQTSSFPTRTVHVLVLKILAWAPRYQRSFNRRTDGRRQEASLISLLYNVFKFWLNLSAAYWKASPW</sequence>
<dbReference type="Proteomes" id="UP000807306">
    <property type="component" value="Unassembled WGS sequence"/>
</dbReference>
<reference evidence="1" key="1">
    <citation type="submission" date="2020-11" db="EMBL/GenBank/DDBJ databases">
        <authorList>
            <consortium name="DOE Joint Genome Institute"/>
            <person name="Ahrendt S."/>
            <person name="Riley R."/>
            <person name="Andreopoulos W."/>
            <person name="Labutti K."/>
            <person name="Pangilinan J."/>
            <person name="Ruiz-Duenas F.J."/>
            <person name="Barrasa J.M."/>
            <person name="Sanchez-Garcia M."/>
            <person name="Camarero S."/>
            <person name="Miyauchi S."/>
            <person name="Serrano A."/>
            <person name="Linde D."/>
            <person name="Babiker R."/>
            <person name="Drula E."/>
            <person name="Ayuso-Fernandez I."/>
            <person name="Pacheco R."/>
            <person name="Padilla G."/>
            <person name="Ferreira P."/>
            <person name="Barriuso J."/>
            <person name="Kellner H."/>
            <person name="Castanera R."/>
            <person name="Alfaro M."/>
            <person name="Ramirez L."/>
            <person name="Pisabarro A.G."/>
            <person name="Kuo A."/>
            <person name="Tritt A."/>
            <person name="Lipzen A."/>
            <person name="He G."/>
            <person name="Yan M."/>
            <person name="Ng V."/>
            <person name="Cullen D."/>
            <person name="Martin F."/>
            <person name="Rosso M.-N."/>
            <person name="Henrissat B."/>
            <person name="Hibbett D."/>
            <person name="Martinez A.T."/>
            <person name="Grigoriev I.V."/>
        </authorList>
    </citation>
    <scope>NUCLEOTIDE SEQUENCE</scope>
    <source>
        <strain evidence="1">CBS 506.95</strain>
    </source>
</reference>
<gene>
    <name evidence="1" type="ORF">CPB83DRAFT_366914</name>
</gene>
<proteinExistence type="predicted"/>
<name>A0A9P6BC59_9AGAR</name>
<accession>A0A9P6BC59</accession>
<dbReference type="EMBL" id="MU158158">
    <property type="protein sequence ID" value="KAF9521285.1"/>
    <property type="molecule type" value="Genomic_DNA"/>
</dbReference>
<protein>
    <submittedName>
        <fullName evidence="1">Uncharacterized protein</fullName>
    </submittedName>
</protein>
<organism evidence="1 2">
    <name type="scientific">Crepidotus variabilis</name>
    <dbReference type="NCBI Taxonomy" id="179855"/>
    <lineage>
        <taxon>Eukaryota</taxon>
        <taxon>Fungi</taxon>
        <taxon>Dikarya</taxon>
        <taxon>Basidiomycota</taxon>
        <taxon>Agaricomycotina</taxon>
        <taxon>Agaricomycetes</taxon>
        <taxon>Agaricomycetidae</taxon>
        <taxon>Agaricales</taxon>
        <taxon>Agaricineae</taxon>
        <taxon>Crepidotaceae</taxon>
        <taxon>Crepidotus</taxon>
    </lineage>
</organism>
<comment type="caution">
    <text evidence="1">The sequence shown here is derived from an EMBL/GenBank/DDBJ whole genome shotgun (WGS) entry which is preliminary data.</text>
</comment>
<dbReference type="AlphaFoldDB" id="A0A9P6BC59"/>
<evidence type="ECO:0000313" key="2">
    <source>
        <dbReference type="Proteomes" id="UP000807306"/>
    </source>
</evidence>
<evidence type="ECO:0000313" key="1">
    <source>
        <dbReference type="EMBL" id="KAF9521285.1"/>
    </source>
</evidence>